<reference evidence="2" key="1">
    <citation type="submission" date="2020-08" db="EMBL/GenBank/DDBJ databases">
        <title>Multicomponent nature underlies the extraordinary mechanical properties of spider dragline silk.</title>
        <authorList>
            <person name="Kono N."/>
            <person name="Nakamura H."/>
            <person name="Mori M."/>
            <person name="Yoshida Y."/>
            <person name="Ohtoshi R."/>
            <person name="Malay A.D."/>
            <person name="Moran D.A.P."/>
            <person name="Tomita M."/>
            <person name="Numata K."/>
            <person name="Arakawa K."/>
        </authorList>
    </citation>
    <scope>NUCLEOTIDE SEQUENCE</scope>
</reference>
<evidence type="ECO:0000256" key="1">
    <source>
        <dbReference type="SAM" id="MobiDB-lite"/>
    </source>
</evidence>
<comment type="caution">
    <text evidence="2">The sequence shown here is derived from an EMBL/GenBank/DDBJ whole genome shotgun (WGS) entry which is preliminary data.</text>
</comment>
<dbReference type="EMBL" id="BMAU01021401">
    <property type="protein sequence ID" value="GFY31949.1"/>
    <property type="molecule type" value="Genomic_DNA"/>
</dbReference>
<dbReference type="AlphaFoldDB" id="A0A8X6WCM8"/>
<organism evidence="2 3">
    <name type="scientific">Trichonephila clavipes</name>
    <name type="common">Golden silk orbweaver</name>
    <name type="synonym">Nephila clavipes</name>
    <dbReference type="NCBI Taxonomy" id="2585209"/>
    <lineage>
        <taxon>Eukaryota</taxon>
        <taxon>Metazoa</taxon>
        <taxon>Ecdysozoa</taxon>
        <taxon>Arthropoda</taxon>
        <taxon>Chelicerata</taxon>
        <taxon>Arachnida</taxon>
        <taxon>Araneae</taxon>
        <taxon>Araneomorphae</taxon>
        <taxon>Entelegynae</taxon>
        <taxon>Araneoidea</taxon>
        <taxon>Nephilidae</taxon>
        <taxon>Trichonephila</taxon>
    </lineage>
</organism>
<sequence>MTISLKIQTPSRMIAGDDHIAECSDLFREAIQARNVYAALARKLTNARPNDPMMQSYHQEVTKAGENVELLLVKLNVPLFRIPASEKELEKIILRVKNRVSDPPAEKKNEEKKPKVVSPPPPASPRSKGRRG</sequence>
<feature type="compositionally biased region" description="Basic and acidic residues" evidence="1">
    <location>
        <begin position="104"/>
        <end position="114"/>
    </location>
</feature>
<keyword evidence="3" id="KW-1185">Reference proteome</keyword>
<name>A0A8X6WCM8_TRICX</name>
<dbReference type="Proteomes" id="UP000887159">
    <property type="component" value="Unassembled WGS sequence"/>
</dbReference>
<proteinExistence type="predicted"/>
<accession>A0A8X6WCM8</accession>
<protein>
    <submittedName>
        <fullName evidence="2">Uncharacterized protein</fullName>
    </submittedName>
</protein>
<evidence type="ECO:0000313" key="2">
    <source>
        <dbReference type="EMBL" id="GFY31949.1"/>
    </source>
</evidence>
<feature type="region of interest" description="Disordered" evidence="1">
    <location>
        <begin position="96"/>
        <end position="132"/>
    </location>
</feature>
<evidence type="ECO:0000313" key="3">
    <source>
        <dbReference type="Proteomes" id="UP000887159"/>
    </source>
</evidence>
<gene>
    <name evidence="2" type="ORF">TNCV_2620861</name>
</gene>